<dbReference type="FunFam" id="3.40.50.720:FF:000084">
    <property type="entry name" value="Short-chain dehydrogenase reductase"/>
    <property type="match status" value="1"/>
</dbReference>
<dbReference type="PRINTS" id="PR00081">
    <property type="entry name" value="GDHRDH"/>
</dbReference>
<dbReference type="GO" id="GO:0016614">
    <property type="term" value="F:oxidoreductase activity, acting on CH-OH group of donors"/>
    <property type="evidence" value="ECO:0007669"/>
    <property type="project" value="UniProtKB-ARBA"/>
</dbReference>
<reference evidence="4" key="1">
    <citation type="submission" date="2021-03" db="EMBL/GenBank/DDBJ databases">
        <title>Sagittula salina sp. nov. strain M10.9X isolated from the marine waste.</title>
        <authorList>
            <person name="Satari L."/>
            <person name="Molina-Menor E."/>
            <person name="Vidal-Verdu A."/>
            <person name="Pascual J."/>
            <person name="Pereto J."/>
            <person name="Porcar M."/>
        </authorList>
    </citation>
    <scope>NUCLEOTIDE SEQUENCE</scope>
    <source>
        <strain evidence="4">M10.9X</strain>
    </source>
</reference>
<dbReference type="PANTHER" id="PTHR48107:SF16">
    <property type="entry name" value="NADPH-DEPENDENT ALDEHYDE REDUCTASE 1, CHLOROPLASTIC"/>
    <property type="match status" value="1"/>
</dbReference>
<dbReference type="SUPFAM" id="SSF51735">
    <property type="entry name" value="NAD(P)-binding Rossmann-fold domains"/>
    <property type="match status" value="1"/>
</dbReference>
<organism evidence="4 5">
    <name type="scientific">Sagittula salina</name>
    <dbReference type="NCBI Taxonomy" id="2820268"/>
    <lineage>
        <taxon>Bacteria</taxon>
        <taxon>Pseudomonadati</taxon>
        <taxon>Pseudomonadota</taxon>
        <taxon>Alphaproteobacteria</taxon>
        <taxon>Rhodobacterales</taxon>
        <taxon>Roseobacteraceae</taxon>
        <taxon>Sagittula</taxon>
    </lineage>
</organism>
<gene>
    <name evidence="4" type="ORF">J5474_21500</name>
</gene>
<evidence type="ECO:0000256" key="2">
    <source>
        <dbReference type="ARBA" id="ARBA00023002"/>
    </source>
</evidence>
<dbReference type="PRINTS" id="PR00080">
    <property type="entry name" value="SDRFAMILY"/>
</dbReference>
<dbReference type="Pfam" id="PF13561">
    <property type="entry name" value="adh_short_C2"/>
    <property type="match status" value="1"/>
</dbReference>
<keyword evidence="2" id="KW-0560">Oxidoreductase</keyword>
<proteinExistence type="inferred from homology"/>
<comment type="similarity">
    <text evidence="1">Belongs to the short-chain dehydrogenases/reductases (SDR) family.</text>
</comment>
<dbReference type="RefSeq" id="WP_209363957.1">
    <property type="nucleotide sequence ID" value="NZ_JAGISH010000022.1"/>
</dbReference>
<dbReference type="EMBL" id="JAGISH010000022">
    <property type="protein sequence ID" value="MBP0485056.1"/>
    <property type="molecule type" value="Genomic_DNA"/>
</dbReference>
<dbReference type="AlphaFoldDB" id="A0A940MUD8"/>
<comment type="caution">
    <text evidence="4">The sequence shown here is derived from an EMBL/GenBank/DDBJ whole genome shotgun (WGS) entry which is preliminary data.</text>
</comment>
<evidence type="ECO:0000313" key="5">
    <source>
        <dbReference type="Proteomes" id="UP000675940"/>
    </source>
</evidence>
<evidence type="ECO:0000256" key="1">
    <source>
        <dbReference type="ARBA" id="ARBA00006484"/>
    </source>
</evidence>
<name>A0A940MUD8_9RHOB</name>
<feature type="compositionally biased region" description="Basic and acidic residues" evidence="3">
    <location>
        <begin position="18"/>
        <end position="30"/>
    </location>
</feature>
<dbReference type="InterPro" id="IPR002347">
    <property type="entry name" value="SDR_fam"/>
</dbReference>
<dbReference type="PANTHER" id="PTHR48107">
    <property type="entry name" value="NADPH-DEPENDENT ALDEHYDE REDUCTASE-LIKE PROTEIN, CHLOROPLASTIC-RELATED"/>
    <property type="match status" value="1"/>
</dbReference>
<feature type="region of interest" description="Disordered" evidence="3">
    <location>
        <begin position="1"/>
        <end position="35"/>
    </location>
</feature>
<accession>A0A940MUD8</accession>
<feature type="compositionally biased region" description="Polar residues" evidence="3">
    <location>
        <begin position="1"/>
        <end position="14"/>
    </location>
</feature>
<protein>
    <submittedName>
        <fullName evidence="4">SDR family oxidoreductase</fullName>
    </submittedName>
</protein>
<sequence length="284" mass="30503">MSNHPEIPAQTQESMPAAEHRMDPAPDFRPRHPGVGKLKGKVAIITGGDSGIGRAVAALFAREGADIGIIYLNEDRDAEDTARIVEEEGTNCKLVRADIGQRDQAFDAVNQIAAHFGGLDILVNNAAQQFHEPDLRNISEEQLRQTFDSNVMGYFFCTQAALDHLPDGAAIVNTASVNAFKGNAHLVDYSSTRGAITAFARSIATQLVERNIRVNTVAPGPIWTPFIPGSMPADMVEGFGEQVPMARAGQPWEVATSYLFLASDDGSYFTGQTLHPNGGIIVGS</sequence>
<keyword evidence="5" id="KW-1185">Reference proteome</keyword>
<evidence type="ECO:0000313" key="4">
    <source>
        <dbReference type="EMBL" id="MBP0485056.1"/>
    </source>
</evidence>
<evidence type="ECO:0000256" key="3">
    <source>
        <dbReference type="SAM" id="MobiDB-lite"/>
    </source>
</evidence>
<dbReference type="Proteomes" id="UP000675940">
    <property type="component" value="Unassembled WGS sequence"/>
</dbReference>
<dbReference type="Gene3D" id="3.40.50.720">
    <property type="entry name" value="NAD(P)-binding Rossmann-like Domain"/>
    <property type="match status" value="1"/>
</dbReference>
<dbReference type="InterPro" id="IPR036291">
    <property type="entry name" value="NAD(P)-bd_dom_sf"/>
</dbReference>